<reference evidence="2" key="1">
    <citation type="submission" date="2015-04" db="EMBL/GenBank/DDBJ databases">
        <title>The genome sequence of the plant pathogenic Rhizarian Plasmodiophora brassicae reveals insights in its biotrophic life cycle and the origin of chitin synthesis.</title>
        <authorList>
            <person name="Schwelm A."/>
            <person name="Fogelqvist J."/>
            <person name="Knaust A."/>
            <person name="Julke S."/>
            <person name="Lilja T."/>
            <person name="Dhandapani V."/>
            <person name="Bonilla-Rosso G."/>
            <person name="Karlsson M."/>
            <person name="Shevchenko A."/>
            <person name="Choi S.R."/>
            <person name="Kim H.G."/>
            <person name="Park J.Y."/>
            <person name="Lim Y.P."/>
            <person name="Ludwig-Muller J."/>
            <person name="Dixelius C."/>
        </authorList>
    </citation>
    <scope>NUCLEOTIDE SEQUENCE</scope>
    <source>
        <tissue evidence="2">Potato root galls</tissue>
    </source>
</reference>
<sequence length="119" mass="13866">MDERHEFEGSTAERQIKPYINQSRQLLIQAHEQLQLKNEQIQLLVNENAELLEKYKTEKEARQRLETDLSSAMKGETREIAKKLERCGVTKINDKEDPRTTSITVSELSKQGWYCVGML</sequence>
<dbReference type="EMBL" id="HACM01004307">
    <property type="protein sequence ID" value="CRZ04749.1"/>
    <property type="molecule type" value="Transcribed_RNA"/>
</dbReference>
<proteinExistence type="predicted"/>
<evidence type="ECO:0000256" key="1">
    <source>
        <dbReference type="SAM" id="Coils"/>
    </source>
</evidence>
<evidence type="ECO:0000313" key="2">
    <source>
        <dbReference type="EMBL" id="CRZ04749.1"/>
    </source>
</evidence>
<accession>A0A0H5R8Q5</accession>
<keyword evidence="1" id="KW-0175">Coiled coil</keyword>
<name>A0A0H5R8Q5_9EUKA</name>
<organism evidence="2">
    <name type="scientific">Spongospora subterranea</name>
    <dbReference type="NCBI Taxonomy" id="70186"/>
    <lineage>
        <taxon>Eukaryota</taxon>
        <taxon>Sar</taxon>
        <taxon>Rhizaria</taxon>
        <taxon>Endomyxa</taxon>
        <taxon>Phytomyxea</taxon>
        <taxon>Plasmodiophorida</taxon>
        <taxon>Plasmodiophoridae</taxon>
        <taxon>Spongospora</taxon>
    </lineage>
</organism>
<protein>
    <submittedName>
        <fullName evidence="2">Uncharacterized protein</fullName>
    </submittedName>
</protein>
<feature type="coiled-coil region" evidence="1">
    <location>
        <begin position="27"/>
        <end position="68"/>
    </location>
</feature>
<dbReference type="AlphaFoldDB" id="A0A0H5R8Q5"/>